<dbReference type="EMBL" id="JAWCUA010000007">
    <property type="protein sequence ID" value="MDU0113061.1"/>
    <property type="molecule type" value="Genomic_DNA"/>
</dbReference>
<dbReference type="Gene3D" id="2.60.40.1190">
    <property type="match status" value="1"/>
</dbReference>
<dbReference type="InterPro" id="IPR010502">
    <property type="entry name" value="Carb-bd_dom_fam9"/>
</dbReference>
<evidence type="ECO:0000313" key="4">
    <source>
        <dbReference type="Proteomes" id="UP001257914"/>
    </source>
</evidence>
<gene>
    <name evidence="3" type="ORF">RT723_08635</name>
</gene>
<comment type="caution">
    <text evidence="3">The sequence shown here is derived from an EMBL/GenBank/DDBJ whole genome shotgun (WGS) entry which is preliminary data.</text>
</comment>
<name>A0ABU3R044_9GAMM</name>
<evidence type="ECO:0000259" key="2">
    <source>
        <dbReference type="Pfam" id="PF06452"/>
    </source>
</evidence>
<dbReference type="Proteomes" id="UP001257914">
    <property type="component" value="Unassembled WGS sequence"/>
</dbReference>
<sequence>MTKYTKSLKKHVLACMFASAFISTAIANDERESFVALHTSNPITIDGKADETVWAQATWYPMDHDMIGNVPTPDDFSGRFKLAWDQGQLYLLAEIVDDVLFDQYPNPLNLYWDDDCLEIFIDEDKSGGNHQFNFNAFAYHIALDNQAVDIGEQTATNTEPFILLNDHIESRWTRDANDHTKIIWEVAIKIFDDSFKVDDISAKPVSLQANKEMGFMLAYCDNDGSKQREHFMGSTTIQAVNGDKNLGYIDASVFSTLTLKGN</sequence>
<dbReference type="CDD" id="cd00241">
    <property type="entry name" value="DOMON_like"/>
    <property type="match status" value="1"/>
</dbReference>
<keyword evidence="1" id="KW-0732">Signal</keyword>
<dbReference type="Pfam" id="PF06452">
    <property type="entry name" value="CBM9_1"/>
    <property type="match status" value="1"/>
</dbReference>
<feature type="chain" id="PRO_5047179848" evidence="1">
    <location>
        <begin position="28"/>
        <end position="262"/>
    </location>
</feature>
<protein>
    <submittedName>
        <fullName evidence="3">Sugar-binding protein</fullName>
    </submittedName>
</protein>
<accession>A0ABU3R044</accession>
<feature type="domain" description="Carbohydrate-binding" evidence="2">
    <location>
        <begin position="45"/>
        <end position="261"/>
    </location>
</feature>
<reference evidence="3 4" key="1">
    <citation type="submission" date="2023-10" db="EMBL/GenBank/DDBJ databases">
        <title>Psychrosphaera aquimaarina strain SW33 isolated from seawater.</title>
        <authorList>
            <person name="Bayburt H."/>
            <person name="Kim J.M."/>
            <person name="Choi B.J."/>
            <person name="Jeon C.O."/>
        </authorList>
    </citation>
    <scope>NUCLEOTIDE SEQUENCE [LARGE SCALE GENOMIC DNA]</scope>
    <source>
        <strain evidence="3 4">KCTC 52743</strain>
    </source>
</reference>
<keyword evidence="4" id="KW-1185">Reference proteome</keyword>
<feature type="signal peptide" evidence="1">
    <location>
        <begin position="1"/>
        <end position="27"/>
    </location>
</feature>
<dbReference type="RefSeq" id="WP_315946673.1">
    <property type="nucleotide sequence ID" value="NZ_JAWCUA010000007.1"/>
</dbReference>
<dbReference type="SUPFAM" id="SSF49344">
    <property type="entry name" value="CBD9-like"/>
    <property type="match status" value="1"/>
</dbReference>
<organism evidence="3 4">
    <name type="scientific">Psychrosphaera aquimarina</name>
    <dbReference type="NCBI Taxonomy" id="2044854"/>
    <lineage>
        <taxon>Bacteria</taxon>
        <taxon>Pseudomonadati</taxon>
        <taxon>Pseudomonadota</taxon>
        <taxon>Gammaproteobacteria</taxon>
        <taxon>Alteromonadales</taxon>
        <taxon>Pseudoalteromonadaceae</taxon>
        <taxon>Psychrosphaera</taxon>
    </lineage>
</organism>
<proteinExistence type="predicted"/>
<evidence type="ECO:0000256" key="1">
    <source>
        <dbReference type="SAM" id="SignalP"/>
    </source>
</evidence>
<evidence type="ECO:0000313" key="3">
    <source>
        <dbReference type="EMBL" id="MDU0113061.1"/>
    </source>
</evidence>